<proteinExistence type="predicted"/>
<accession>A0ABS9BV33</accession>
<name>A0ABS9BV33_9BACT</name>
<dbReference type="EMBL" id="JAKEVZ010000004">
    <property type="protein sequence ID" value="MCF1750773.1"/>
    <property type="molecule type" value="Genomic_DNA"/>
</dbReference>
<sequence>MSTLSAEQATELGDQFSKMGDEIRDYYLGNFDALSHEERDTMSKQMMEMWSMSSSMYTLSAVLVLDDLETSLQQIRGIEAEIGTTLKNLANVQKAIDITGAAVALAAALLSKDPKAIGTSMEGLAGKIADAKTA</sequence>
<dbReference type="Proteomes" id="UP001201449">
    <property type="component" value="Unassembled WGS sequence"/>
</dbReference>
<protein>
    <submittedName>
        <fullName evidence="1">Uncharacterized protein</fullName>
    </submittedName>
</protein>
<keyword evidence="2" id="KW-1185">Reference proteome</keyword>
<dbReference type="RefSeq" id="WP_234860839.1">
    <property type="nucleotide sequence ID" value="NZ_JAKEVZ010000004.1"/>
</dbReference>
<comment type="caution">
    <text evidence="1">The sequence shown here is derived from an EMBL/GenBank/DDBJ whole genome shotgun (WGS) entry which is preliminary data.</text>
</comment>
<evidence type="ECO:0000313" key="2">
    <source>
        <dbReference type="Proteomes" id="UP001201449"/>
    </source>
</evidence>
<gene>
    <name evidence="1" type="ORF">L0U89_06790</name>
</gene>
<organism evidence="1 2">
    <name type="scientific">Mariniradius sediminis</name>
    <dbReference type="NCBI Taxonomy" id="2909237"/>
    <lineage>
        <taxon>Bacteria</taxon>
        <taxon>Pseudomonadati</taxon>
        <taxon>Bacteroidota</taxon>
        <taxon>Cytophagia</taxon>
        <taxon>Cytophagales</taxon>
        <taxon>Cyclobacteriaceae</taxon>
        <taxon>Mariniradius</taxon>
    </lineage>
</organism>
<reference evidence="1 2" key="1">
    <citation type="submission" date="2022-01" db="EMBL/GenBank/DDBJ databases">
        <title>Mariniradius saccharolyticus sp. nov., isolated from sediment of a river.</title>
        <authorList>
            <person name="Liu H."/>
        </authorList>
    </citation>
    <scope>NUCLEOTIDE SEQUENCE [LARGE SCALE GENOMIC DNA]</scope>
    <source>
        <strain evidence="1 2">RY-2</strain>
    </source>
</reference>
<evidence type="ECO:0000313" key="1">
    <source>
        <dbReference type="EMBL" id="MCF1750773.1"/>
    </source>
</evidence>